<dbReference type="eggNOG" id="KOG2134">
    <property type="taxonomic scope" value="Eukaryota"/>
</dbReference>
<dbReference type="SUPFAM" id="SSF52540">
    <property type="entry name" value="P-loop containing nucleoside triphosphate hydrolases"/>
    <property type="match status" value="1"/>
</dbReference>
<feature type="region of interest" description="Disordered" evidence="1">
    <location>
        <begin position="433"/>
        <end position="535"/>
    </location>
</feature>
<feature type="compositionally biased region" description="Low complexity" evidence="1">
    <location>
        <begin position="433"/>
        <end position="455"/>
    </location>
</feature>
<dbReference type="GO" id="GO:0030983">
    <property type="term" value="F:mismatched DNA binding"/>
    <property type="evidence" value="ECO:0007669"/>
    <property type="project" value="TreeGrafter"/>
</dbReference>
<dbReference type="STRING" id="554065.E1ZK71"/>
<gene>
    <name evidence="3" type="ORF">CHLNCDRAFT_136358</name>
</gene>
<evidence type="ECO:0000256" key="1">
    <source>
        <dbReference type="SAM" id="MobiDB-lite"/>
    </source>
</evidence>
<dbReference type="InterPro" id="IPR019808">
    <property type="entry name" value="Histidine_triad_CS"/>
</dbReference>
<feature type="region of interest" description="Disordered" evidence="1">
    <location>
        <begin position="233"/>
        <end position="254"/>
    </location>
</feature>
<feature type="compositionally biased region" description="Polar residues" evidence="1">
    <location>
        <begin position="468"/>
        <end position="479"/>
    </location>
</feature>
<dbReference type="SUPFAM" id="SSF54197">
    <property type="entry name" value="HIT-like"/>
    <property type="match status" value="1"/>
</dbReference>
<dbReference type="GO" id="GO:0003725">
    <property type="term" value="F:double-stranded RNA binding"/>
    <property type="evidence" value="ECO:0007669"/>
    <property type="project" value="TreeGrafter"/>
</dbReference>
<dbReference type="RefSeq" id="XP_005845746.1">
    <property type="nucleotide sequence ID" value="XM_005845684.1"/>
</dbReference>
<dbReference type="PROSITE" id="PS00892">
    <property type="entry name" value="HIT_1"/>
    <property type="match status" value="1"/>
</dbReference>
<feature type="compositionally biased region" description="Gly residues" evidence="1">
    <location>
        <begin position="152"/>
        <end position="170"/>
    </location>
</feature>
<dbReference type="KEGG" id="cvr:CHLNCDRAFT_136358"/>
<dbReference type="InterPro" id="IPR027417">
    <property type="entry name" value="P-loop_NTPase"/>
</dbReference>
<sequence length="722" mass="75311">MPAALLRRFTGVSEELAVGSQRVYGRADTGKPASEQPPTQQFRLDCRPEGVHVTSLSPVNPTKVVFAGGSGGSVLLNAGDSWVLAPGDRVLLLAFDPSMFVKLESGPGAAAAQRPAAAAPGGNREAGPGAAAETSGTPPPAAAAAHAQPGAGPSGGGAGDGAGGSRGGGEAPPSKRARVEGGQAGGQLQRQQHQPAAAAAAAAAPVVLVMVGLQGAGKSTFCHSLIQRAQQAGQQQQQQQQQPGEQPQQQAAPRRWVRINQDSIAGGRRGTREQCLEAAARALAGGASVVVDRTGVTQDQRRPFVRLAQQHGVQQAHCLMLKLPVKLCQSRAAARNDHEGALQGQAAYPAVARMQRQLEEGGDPQAREGFASVLICESDGEAAAALEAWSLYGPSHPDPAAEYARLRPPPPKAAALNTIDRFFKKVLKPAPAEQAAQAGEGGQPAAAGAQGNAGEAHAHAPQQKQKEPTASPSSTGHPRQQQQQHQGGSGGGDAFQALMAAARPQPRPGAAAGPASPASGGAGPSGGKSKHGFDGQASWASSLATIAAKPESCRAVQPDLQYDDLTARQHWLVVARERRLEGPLDLTAADVPLLEHMIVVARRQVGQMQRRSPGLRFRAGFHAVPSVRQLHMHVVSQDFDSAWLKNKKHWNSFTSPSFFLDAAWVVEQLRQHGALRYSLQEKEALLRGAQRCHRCGAAQANMPSLKRHIAECGAEVAGPHLY</sequence>
<dbReference type="OrthoDB" id="3512845at2759"/>
<dbReference type="OMA" id="QDFNSKH"/>
<dbReference type="Pfam" id="PF16278">
    <property type="entry name" value="zf-C2HE"/>
    <property type="match status" value="1"/>
</dbReference>
<dbReference type="GO" id="GO:0003697">
    <property type="term" value="F:single-stranded DNA binding"/>
    <property type="evidence" value="ECO:0007669"/>
    <property type="project" value="TreeGrafter"/>
</dbReference>
<reference evidence="3 4" key="1">
    <citation type="journal article" date="2010" name="Plant Cell">
        <title>The Chlorella variabilis NC64A genome reveals adaptation to photosymbiosis, coevolution with viruses, and cryptic sex.</title>
        <authorList>
            <person name="Blanc G."/>
            <person name="Duncan G."/>
            <person name="Agarkova I."/>
            <person name="Borodovsky M."/>
            <person name="Gurnon J."/>
            <person name="Kuo A."/>
            <person name="Lindquist E."/>
            <person name="Lucas S."/>
            <person name="Pangilinan J."/>
            <person name="Polle J."/>
            <person name="Salamov A."/>
            <person name="Terry A."/>
            <person name="Yamada T."/>
            <person name="Dunigan D.D."/>
            <person name="Grigoriev I.V."/>
            <person name="Claverie J.M."/>
            <person name="Van Etten J.L."/>
        </authorList>
    </citation>
    <scope>NUCLEOTIDE SEQUENCE [LARGE SCALE GENOMIC DNA]</scope>
    <source>
        <strain evidence="3 4">NC64A</strain>
    </source>
</reference>
<dbReference type="Gene3D" id="3.30.428.10">
    <property type="entry name" value="HIT-like"/>
    <property type="match status" value="1"/>
</dbReference>
<dbReference type="EMBL" id="GL433850">
    <property type="protein sequence ID" value="EFN53644.1"/>
    <property type="molecule type" value="Genomic_DNA"/>
</dbReference>
<evidence type="ECO:0000313" key="3">
    <source>
        <dbReference type="EMBL" id="EFN53644.1"/>
    </source>
</evidence>
<feature type="domain" description="Aprataxin C2HE/C2H2/C2HC zinc finger" evidence="2">
    <location>
        <begin position="657"/>
        <end position="712"/>
    </location>
</feature>
<dbReference type="AlphaFoldDB" id="E1ZK71"/>
<dbReference type="Pfam" id="PF13671">
    <property type="entry name" value="AAA_33"/>
    <property type="match status" value="1"/>
</dbReference>
<dbReference type="GO" id="GO:0005634">
    <property type="term" value="C:nucleus"/>
    <property type="evidence" value="ECO:0007669"/>
    <property type="project" value="TreeGrafter"/>
</dbReference>
<dbReference type="Pfam" id="PF11969">
    <property type="entry name" value="DcpS_C"/>
    <property type="match status" value="1"/>
</dbReference>
<dbReference type="InterPro" id="IPR032566">
    <property type="entry name" value="Znf-C2HE"/>
</dbReference>
<feature type="compositionally biased region" description="Low complexity" evidence="1">
    <location>
        <begin position="500"/>
        <end position="519"/>
    </location>
</feature>
<protein>
    <recommendedName>
        <fullName evidence="2">Aprataxin C2HE/C2H2/C2HC zinc finger domain-containing protein</fullName>
    </recommendedName>
</protein>
<proteinExistence type="predicted"/>
<name>E1ZK71_CHLVA</name>
<keyword evidence="4" id="KW-1185">Reference proteome</keyword>
<feature type="compositionally biased region" description="Low complexity" evidence="1">
    <location>
        <begin position="112"/>
        <end position="151"/>
    </location>
</feature>
<dbReference type="Gene3D" id="3.40.50.300">
    <property type="entry name" value="P-loop containing nucleotide triphosphate hydrolases"/>
    <property type="match status" value="1"/>
</dbReference>
<dbReference type="GO" id="GO:1990165">
    <property type="term" value="F:single-strand break-containing DNA binding"/>
    <property type="evidence" value="ECO:0007669"/>
    <property type="project" value="TreeGrafter"/>
</dbReference>
<feature type="region of interest" description="Disordered" evidence="1">
    <location>
        <begin position="112"/>
        <end position="193"/>
    </location>
</feature>
<dbReference type="Proteomes" id="UP000008141">
    <property type="component" value="Unassembled WGS sequence"/>
</dbReference>
<dbReference type="InParanoid" id="E1ZK71"/>
<organism evidence="4">
    <name type="scientific">Chlorella variabilis</name>
    <name type="common">Green alga</name>
    <dbReference type="NCBI Taxonomy" id="554065"/>
    <lineage>
        <taxon>Eukaryota</taxon>
        <taxon>Viridiplantae</taxon>
        <taxon>Chlorophyta</taxon>
        <taxon>core chlorophytes</taxon>
        <taxon>Trebouxiophyceae</taxon>
        <taxon>Chlorellales</taxon>
        <taxon>Chlorellaceae</taxon>
        <taxon>Chlorella clade</taxon>
        <taxon>Chlorella</taxon>
    </lineage>
</organism>
<dbReference type="GO" id="GO:0033699">
    <property type="term" value="F:DNA 5'-adenosine monophosphate hydrolase activity"/>
    <property type="evidence" value="ECO:0007669"/>
    <property type="project" value="TreeGrafter"/>
</dbReference>
<evidence type="ECO:0000259" key="2">
    <source>
        <dbReference type="Pfam" id="PF16278"/>
    </source>
</evidence>
<dbReference type="GO" id="GO:0000012">
    <property type="term" value="P:single strand break repair"/>
    <property type="evidence" value="ECO:0007669"/>
    <property type="project" value="TreeGrafter"/>
</dbReference>
<evidence type="ECO:0000313" key="4">
    <source>
        <dbReference type="Proteomes" id="UP000008141"/>
    </source>
</evidence>
<dbReference type="InterPro" id="IPR036265">
    <property type="entry name" value="HIT-like_sf"/>
</dbReference>
<dbReference type="PANTHER" id="PTHR12486:SF4">
    <property type="entry name" value="APRATAXIN"/>
    <property type="match status" value="1"/>
</dbReference>
<dbReference type="GeneID" id="17353102"/>
<dbReference type="PANTHER" id="PTHR12486">
    <property type="entry name" value="APRATAXIN-RELATED"/>
    <property type="match status" value="1"/>
</dbReference>
<dbReference type="eggNOG" id="KOG0562">
    <property type="taxonomic scope" value="Eukaryota"/>
</dbReference>
<accession>E1ZK71</accession>